<evidence type="ECO:0000313" key="2">
    <source>
        <dbReference type="EMBL" id="CUS11877.1"/>
    </source>
</evidence>
<proteinExistence type="predicted"/>
<evidence type="ECO:0000256" key="1">
    <source>
        <dbReference type="SAM" id="MobiDB-lite"/>
    </source>
</evidence>
<accession>A0A292PZN5</accession>
<feature type="region of interest" description="Disordered" evidence="1">
    <location>
        <begin position="146"/>
        <end position="170"/>
    </location>
</feature>
<dbReference type="EMBL" id="LN891009">
    <property type="protein sequence ID" value="CUS11877.1"/>
    <property type="molecule type" value="Genomic_DNA"/>
</dbReference>
<keyword evidence="3" id="KW-1185">Reference proteome</keyword>
<gene>
    <name evidence="2" type="ORF">GSTUAT00004014001</name>
</gene>
<name>A0A292PZN5_9PEZI</name>
<dbReference type="AlphaFoldDB" id="A0A292PZN5"/>
<organism evidence="2 3">
    <name type="scientific">Tuber aestivum</name>
    <name type="common">summer truffle</name>
    <dbReference type="NCBI Taxonomy" id="59557"/>
    <lineage>
        <taxon>Eukaryota</taxon>
        <taxon>Fungi</taxon>
        <taxon>Dikarya</taxon>
        <taxon>Ascomycota</taxon>
        <taxon>Pezizomycotina</taxon>
        <taxon>Pezizomycetes</taxon>
        <taxon>Pezizales</taxon>
        <taxon>Tuberaceae</taxon>
        <taxon>Tuber</taxon>
    </lineage>
</organism>
<dbReference type="Proteomes" id="UP001412239">
    <property type="component" value="Unassembled WGS sequence"/>
</dbReference>
<sequence>MEAPPSFPAEEKEQDSPPPPYQPRFSHLKHQIFRTPSKRRPLQMYNPQDLPTESQLEMHISLARNRVSEILRKIWVWNPLTREIADPFVMNMNLYINQAEAVMRKITSNEIDLLEGRRMILSNLVKLEGIEKRLDEEMEKAGVKMPERLPWEPKQLGEEGGERSESKSGAAERLKRAFLFKASEAKGRVSRALDVAKERIVYGQPSLNEGSARSRSSWSMGL</sequence>
<protein>
    <submittedName>
        <fullName evidence="2">Uncharacterized protein</fullName>
    </submittedName>
</protein>
<evidence type="ECO:0000313" key="3">
    <source>
        <dbReference type="Proteomes" id="UP001412239"/>
    </source>
</evidence>
<feature type="region of interest" description="Disordered" evidence="1">
    <location>
        <begin position="1"/>
        <end position="25"/>
    </location>
</feature>
<reference evidence="2" key="1">
    <citation type="submission" date="2015-10" db="EMBL/GenBank/DDBJ databases">
        <authorList>
            <person name="Regsiter A."/>
            <person name="william w."/>
        </authorList>
    </citation>
    <scope>NUCLEOTIDE SEQUENCE</scope>
    <source>
        <strain evidence="2">Montdore</strain>
    </source>
</reference>